<evidence type="ECO:0000259" key="1">
    <source>
        <dbReference type="Pfam" id="PF01709"/>
    </source>
</evidence>
<dbReference type="PANTHER" id="PTHR12532:SF0">
    <property type="entry name" value="TRANSLATIONAL ACTIVATOR OF CYTOCHROME C OXIDASE 1"/>
    <property type="match status" value="1"/>
</dbReference>
<evidence type="ECO:0000313" key="3">
    <source>
        <dbReference type="Proteomes" id="UP000254503"/>
    </source>
</evidence>
<dbReference type="GO" id="GO:0005829">
    <property type="term" value="C:cytosol"/>
    <property type="evidence" value="ECO:0007669"/>
    <property type="project" value="TreeGrafter"/>
</dbReference>
<organism evidence="2 3">
    <name type="scientific">Escherichia coli</name>
    <dbReference type="NCBI Taxonomy" id="562"/>
    <lineage>
        <taxon>Bacteria</taxon>
        <taxon>Pseudomonadati</taxon>
        <taxon>Pseudomonadota</taxon>
        <taxon>Gammaproteobacteria</taxon>
        <taxon>Enterobacterales</taxon>
        <taxon>Enterobacteriaceae</taxon>
        <taxon>Escherichia</taxon>
    </lineage>
</organism>
<dbReference type="InterPro" id="IPR002876">
    <property type="entry name" value="Transcrip_reg_TACO1-like"/>
</dbReference>
<dbReference type="Gene3D" id="3.30.70.980">
    <property type="match status" value="2"/>
</dbReference>
<dbReference type="Pfam" id="PF01709">
    <property type="entry name" value="Transcrip_reg"/>
    <property type="match status" value="1"/>
</dbReference>
<protein>
    <submittedName>
        <fullName evidence="2">Putative cytoplasmic protein</fullName>
    </submittedName>
</protein>
<accession>A0A376WWM6</accession>
<dbReference type="SUPFAM" id="SSF75625">
    <property type="entry name" value="YebC-like"/>
    <property type="match status" value="1"/>
</dbReference>
<dbReference type="Proteomes" id="UP000254503">
    <property type="component" value="Unassembled WGS sequence"/>
</dbReference>
<evidence type="ECO:0000313" key="2">
    <source>
        <dbReference type="EMBL" id="STJ54398.1"/>
    </source>
</evidence>
<dbReference type="FunFam" id="3.30.70.980:FF:000004">
    <property type="entry name" value="Probable transcriptional regulatory protein YeeN"/>
    <property type="match status" value="1"/>
</dbReference>
<dbReference type="InterPro" id="IPR029072">
    <property type="entry name" value="YebC-like"/>
</dbReference>
<sequence>MIIAETLTSNVNRTIANVRTIFNKKGGNIGAAGSVSYMFDNTGVIVFKGTDPDHIFEILLEAEVDVRDVTEEEGNIVIYTEPTDLHKGIAALKAAGITEFSTTELEMIAQSEVELSPEDLEIFEGLVDALEDDDDVQKVYHNVANL</sequence>
<dbReference type="InterPro" id="IPR026564">
    <property type="entry name" value="Transcrip_reg_TACO1-like_dom3"/>
</dbReference>
<feature type="domain" description="TACO1/YebC-like second and third" evidence="1">
    <location>
        <begin position="1"/>
        <end position="143"/>
    </location>
</feature>
<dbReference type="EMBL" id="UGDD01000002">
    <property type="protein sequence ID" value="STJ54398.1"/>
    <property type="molecule type" value="Genomic_DNA"/>
</dbReference>
<gene>
    <name evidence="2" type="primary">yeeN_1</name>
    <name evidence="2" type="ORF">NCTC9045_02284</name>
</gene>
<proteinExistence type="predicted"/>
<dbReference type="AlphaFoldDB" id="A0A376WWM6"/>
<dbReference type="PANTHER" id="PTHR12532">
    <property type="entry name" value="TRANSLATIONAL ACTIVATOR OF CYTOCHROME C OXIDASE 1"/>
    <property type="match status" value="1"/>
</dbReference>
<name>A0A376WWM6_ECOLX</name>
<dbReference type="InterPro" id="IPR048300">
    <property type="entry name" value="TACO1_YebC-like_2nd/3rd_dom"/>
</dbReference>
<reference evidence="2 3" key="1">
    <citation type="submission" date="2018-06" db="EMBL/GenBank/DDBJ databases">
        <authorList>
            <consortium name="Pathogen Informatics"/>
            <person name="Doyle S."/>
        </authorList>
    </citation>
    <scope>NUCLEOTIDE SEQUENCE [LARGE SCALE GENOMIC DNA]</scope>
    <source>
        <strain evidence="2 3">NCTC9045</strain>
    </source>
</reference>